<dbReference type="Gene3D" id="3.40.640.10">
    <property type="entry name" value="Type I PLP-dependent aspartate aminotransferase-like (Major domain)"/>
    <property type="match status" value="1"/>
</dbReference>
<dbReference type="PANTHER" id="PTHR42885">
    <property type="entry name" value="HISTIDINOL-PHOSPHATE AMINOTRANSFERASE-RELATED"/>
    <property type="match status" value="1"/>
</dbReference>
<evidence type="ECO:0000256" key="6">
    <source>
        <dbReference type="ARBA" id="ARBA00022605"/>
    </source>
</evidence>
<comment type="similarity">
    <text evidence="3 11">Belongs to the class-II pyridoxal-phosphate-dependent aminotransferase family. Histidinol-phosphate aminotransferase subfamily.</text>
</comment>
<organism evidence="13 14">
    <name type="scientific">Ferrimonas lipolytica</name>
    <dbReference type="NCBI Taxonomy" id="2724191"/>
    <lineage>
        <taxon>Bacteria</taxon>
        <taxon>Pseudomonadati</taxon>
        <taxon>Pseudomonadota</taxon>
        <taxon>Gammaproteobacteria</taxon>
        <taxon>Alteromonadales</taxon>
        <taxon>Ferrimonadaceae</taxon>
        <taxon>Ferrimonas</taxon>
    </lineage>
</organism>
<dbReference type="InterPro" id="IPR015422">
    <property type="entry name" value="PyrdxlP-dep_Trfase_small"/>
</dbReference>
<evidence type="ECO:0000256" key="3">
    <source>
        <dbReference type="ARBA" id="ARBA00007970"/>
    </source>
</evidence>
<comment type="catalytic activity">
    <reaction evidence="10 11">
        <text>L-histidinol phosphate + 2-oxoglutarate = 3-(imidazol-4-yl)-2-oxopropyl phosphate + L-glutamate</text>
        <dbReference type="Rhea" id="RHEA:23744"/>
        <dbReference type="ChEBI" id="CHEBI:16810"/>
        <dbReference type="ChEBI" id="CHEBI:29985"/>
        <dbReference type="ChEBI" id="CHEBI:57766"/>
        <dbReference type="ChEBI" id="CHEBI:57980"/>
        <dbReference type="EC" id="2.6.1.9"/>
    </reaction>
</comment>
<dbReference type="NCBIfam" id="TIGR01141">
    <property type="entry name" value="hisC"/>
    <property type="match status" value="1"/>
</dbReference>
<evidence type="ECO:0000256" key="4">
    <source>
        <dbReference type="ARBA" id="ARBA00011738"/>
    </source>
</evidence>
<evidence type="ECO:0000256" key="11">
    <source>
        <dbReference type="HAMAP-Rule" id="MF_01023"/>
    </source>
</evidence>
<keyword evidence="9 11" id="KW-0368">Histidine biosynthesis</keyword>
<dbReference type="EC" id="2.6.1.9" evidence="11"/>
<dbReference type="SUPFAM" id="SSF53383">
    <property type="entry name" value="PLP-dependent transferases"/>
    <property type="match status" value="1"/>
</dbReference>
<keyword evidence="14" id="KW-1185">Reference proteome</keyword>
<dbReference type="InterPro" id="IPR015424">
    <property type="entry name" value="PyrdxlP-dep_Trfase"/>
</dbReference>
<feature type="domain" description="Aminotransferase class I/classII large" evidence="12">
    <location>
        <begin position="42"/>
        <end position="343"/>
    </location>
</feature>
<comment type="pathway">
    <text evidence="2 11">Amino-acid biosynthesis; L-histidine biosynthesis; L-histidine from 5-phospho-alpha-D-ribose 1-diphosphate: step 7/9.</text>
</comment>
<feature type="modified residue" description="N6-(pyridoxal phosphate)lysine" evidence="11">
    <location>
        <position position="207"/>
    </location>
</feature>
<evidence type="ECO:0000256" key="2">
    <source>
        <dbReference type="ARBA" id="ARBA00005011"/>
    </source>
</evidence>
<dbReference type="CDD" id="cd00609">
    <property type="entry name" value="AAT_like"/>
    <property type="match status" value="1"/>
</dbReference>
<evidence type="ECO:0000256" key="7">
    <source>
        <dbReference type="ARBA" id="ARBA00022679"/>
    </source>
</evidence>
<dbReference type="InterPro" id="IPR015421">
    <property type="entry name" value="PyrdxlP-dep_Trfase_major"/>
</dbReference>
<dbReference type="GO" id="GO:0000105">
    <property type="term" value="P:L-histidine biosynthetic process"/>
    <property type="evidence" value="ECO:0007669"/>
    <property type="project" value="UniProtKB-UniRule"/>
</dbReference>
<dbReference type="PANTHER" id="PTHR42885:SF2">
    <property type="entry name" value="HISTIDINOL-PHOSPHATE AMINOTRANSFERASE"/>
    <property type="match status" value="1"/>
</dbReference>
<keyword evidence="6 11" id="KW-0028">Amino-acid biosynthesis</keyword>
<evidence type="ECO:0000313" key="14">
    <source>
        <dbReference type="Proteomes" id="UP000501602"/>
    </source>
</evidence>
<dbReference type="InterPro" id="IPR005861">
    <property type="entry name" value="HisP_aminotrans"/>
</dbReference>
<dbReference type="GO" id="GO:0030170">
    <property type="term" value="F:pyridoxal phosphate binding"/>
    <property type="evidence" value="ECO:0007669"/>
    <property type="project" value="InterPro"/>
</dbReference>
<evidence type="ECO:0000256" key="9">
    <source>
        <dbReference type="ARBA" id="ARBA00023102"/>
    </source>
</evidence>
<keyword evidence="7 11" id="KW-0808">Transferase</keyword>
<reference evidence="13 14" key="1">
    <citation type="submission" date="2020-04" db="EMBL/GenBank/DDBJ databases">
        <title>Ferrimonas sp. S7 isolated from sea water.</title>
        <authorList>
            <person name="Bae S.S."/>
            <person name="Baek K."/>
        </authorList>
    </citation>
    <scope>NUCLEOTIDE SEQUENCE [LARGE SCALE GENOMIC DNA]</scope>
    <source>
        <strain evidence="13 14">S7</strain>
    </source>
</reference>
<proteinExistence type="inferred from homology"/>
<evidence type="ECO:0000313" key="13">
    <source>
        <dbReference type="EMBL" id="QIZ76751.1"/>
    </source>
</evidence>
<accession>A0A6H1UCG4</accession>
<evidence type="ECO:0000256" key="8">
    <source>
        <dbReference type="ARBA" id="ARBA00022898"/>
    </source>
</evidence>
<dbReference type="KEGG" id="fes:HER31_07620"/>
<dbReference type="PROSITE" id="PS00599">
    <property type="entry name" value="AA_TRANSFER_CLASS_2"/>
    <property type="match status" value="1"/>
</dbReference>
<protein>
    <recommendedName>
        <fullName evidence="11">Histidinol-phosphate aminotransferase</fullName>
        <ecNumber evidence="11">2.6.1.9</ecNumber>
    </recommendedName>
    <alternativeName>
        <fullName evidence="11">Imidazole acetol-phosphate transaminase</fullName>
    </alternativeName>
</protein>
<dbReference type="GO" id="GO:0004400">
    <property type="term" value="F:histidinol-phosphate transaminase activity"/>
    <property type="evidence" value="ECO:0007669"/>
    <property type="project" value="UniProtKB-UniRule"/>
</dbReference>
<evidence type="ECO:0000256" key="5">
    <source>
        <dbReference type="ARBA" id="ARBA00022576"/>
    </source>
</evidence>
<evidence type="ECO:0000256" key="1">
    <source>
        <dbReference type="ARBA" id="ARBA00001933"/>
    </source>
</evidence>
<comment type="subunit">
    <text evidence="4 11">Homodimer.</text>
</comment>
<dbReference type="InterPro" id="IPR004839">
    <property type="entry name" value="Aminotransferase_I/II_large"/>
</dbReference>
<dbReference type="HAMAP" id="MF_01023">
    <property type="entry name" value="HisC_aminotrans_2"/>
    <property type="match status" value="1"/>
</dbReference>
<dbReference type="Gene3D" id="3.90.1150.10">
    <property type="entry name" value="Aspartate Aminotransferase, domain 1"/>
    <property type="match status" value="1"/>
</dbReference>
<evidence type="ECO:0000256" key="10">
    <source>
        <dbReference type="ARBA" id="ARBA00047481"/>
    </source>
</evidence>
<dbReference type="EMBL" id="CP051180">
    <property type="protein sequence ID" value="QIZ76751.1"/>
    <property type="molecule type" value="Genomic_DNA"/>
</dbReference>
<keyword evidence="5 11" id="KW-0032">Aminotransferase</keyword>
<dbReference type="AlphaFoldDB" id="A0A6H1UCG4"/>
<dbReference type="Proteomes" id="UP000501602">
    <property type="component" value="Chromosome"/>
</dbReference>
<dbReference type="Pfam" id="PF00155">
    <property type="entry name" value="Aminotran_1_2"/>
    <property type="match status" value="1"/>
</dbReference>
<dbReference type="UniPathway" id="UPA00031">
    <property type="reaction ID" value="UER00012"/>
</dbReference>
<sequence length="354" mass="38543">MSLAHRLARPEIVALTPYASARREHSGGDLFLNANESPWNNSEIANCNRYPDCQPSELRRNYANYAGVVPEQVLITRGADEGIDLLFRTFCTPAQDAVGCLTPSYGMYAISAATNAVACAEIPWANGYQLPDDFAEQNQGHKLVFVCNPNNPTGTTISPLSIEQLAQQLPDSLLVVDEAYIEFSPSRTAVGLIERNPNIVVLRTLSKAFALAGARCGFVIADSDIIAMLEKVIAPYPVPEPVAQLASAATSPAGVATMQQQVAELNLQRQRFCDAIAAFTGVGRVINSEANFVLFECENSEEIQSILAKDGILIRRYRNHNLLGWLRASIGTAQQMESLLTALTKQLLMNKESV</sequence>
<evidence type="ECO:0000259" key="12">
    <source>
        <dbReference type="Pfam" id="PF00155"/>
    </source>
</evidence>
<comment type="cofactor">
    <cofactor evidence="1 11">
        <name>pyridoxal 5'-phosphate</name>
        <dbReference type="ChEBI" id="CHEBI:597326"/>
    </cofactor>
</comment>
<dbReference type="InterPro" id="IPR001917">
    <property type="entry name" value="Aminotrans_II_pyridoxalP_BS"/>
</dbReference>
<name>A0A6H1UCG4_9GAMM</name>
<keyword evidence="8 11" id="KW-0663">Pyridoxal phosphate</keyword>
<dbReference type="RefSeq" id="WP_168660012.1">
    <property type="nucleotide sequence ID" value="NZ_CP051180.1"/>
</dbReference>
<gene>
    <name evidence="11 13" type="primary">hisC</name>
    <name evidence="13" type="ORF">HER31_07620</name>
</gene>